<dbReference type="SUPFAM" id="SSF52833">
    <property type="entry name" value="Thioredoxin-like"/>
    <property type="match status" value="1"/>
</dbReference>
<feature type="compositionally biased region" description="Basic and acidic residues" evidence="9">
    <location>
        <begin position="406"/>
        <end position="415"/>
    </location>
</feature>
<dbReference type="OrthoDB" id="8026949at2759"/>
<evidence type="ECO:0000256" key="7">
    <source>
        <dbReference type="ARBA" id="ARBA00023242"/>
    </source>
</evidence>
<dbReference type="InterPro" id="IPR036249">
    <property type="entry name" value="Thioredoxin-like_sf"/>
</dbReference>
<evidence type="ECO:0000256" key="8">
    <source>
        <dbReference type="PROSITE-ProRule" id="PRU00047"/>
    </source>
</evidence>
<proteinExistence type="inferred from homology"/>
<dbReference type="Proteomes" id="UP000095149">
    <property type="component" value="Unassembled WGS sequence"/>
</dbReference>
<evidence type="ECO:0000313" key="12">
    <source>
        <dbReference type="Proteomes" id="UP000095149"/>
    </source>
</evidence>
<evidence type="ECO:0000259" key="10">
    <source>
        <dbReference type="PROSITE" id="PS50158"/>
    </source>
</evidence>
<protein>
    <recommendedName>
        <fullName evidence="10">CCHC-type domain-containing protein</fullName>
    </recommendedName>
</protein>
<dbReference type="GO" id="GO:0005654">
    <property type="term" value="C:nucleoplasm"/>
    <property type="evidence" value="ECO:0007669"/>
    <property type="project" value="UniProtKB-SubCell"/>
</dbReference>
<comment type="similarity">
    <text evidence="2">Belongs to the ZCCHC8 family.</text>
</comment>
<dbReference type="PROSITE" id="PS50158">
    <property type="entry name" value="ZF_CCHC"/>
    <property type="match status" value="1"/>
</dbReference>
<dbReference type="EMBL" id="MEKH01000005">
    <property type="protein sequence ID" value="ODO08038.1"/>
    <property type="molecule type" value="Genomic_DNA"/>
</dbReference>
<reference evidence="11 12" key="1">
    <citation type="submission" date="2016-06" db="EMBL/GenBank/DDBJ databases">
        <title>Evolution of pathogenesis and genome organization in the Tremellales.</title>
        <authorList>
            <person name="Cuomo C."/>
            <person name="Litvintseva A."/>
            <person name="Heitman J."/>
            <person name="Chen Y."/>
            <person name="Sun S."/>
            <person name="Springer D."/>
            <person name="Dromer F."/>
            <person name="Young S."/>
            <person name="Zeng Q."/>
            <person name="Chapman S."/>
            <person name="Gujja S."/>
            <person name="Saif S."/>
            <person name="Birren B."/>
        </authorList>
    </citation>
    <scope>NUCLEOTIDE SEQUENCE [LARGE SCALE GENOMIC DNA]</scope>
    <source>
        <strain evidence="11 12">CBS 6273</strain>
    </source>
</reference>
<dbReference type="InterPro" id="IPR052115">
    <property type="entry name" value="NEXT_complex_subunit_ZCCHC8"/>
</dbReference>
<evidence type="ECO:0000256" key="2">
    <source>
        <dbReference type="ARBA" id="ARBA00007497"/>
    </source>
</evidence>
<evidence type="ECO:0000256" key="9">
    <source>
        <dbReference type="SAM" id="MobiDB-lite"/>
    </source>
</evidence>
<name>A0A1E3K468_9TREE</name>
<sequence>MPPRIPLPRLTLFTGGKECSLCEVAKEQLTLLRQSHPFEITYWNIRSPPLGTEAQEAKKWRRLYQYDIPVLHLEGRGRVQKHRIDRDKLGKVLEEWRKEQENRASEKGEQQSLLACQRPAEVTEDDGCTTTEYSKPPWRTAIGTAFFTLTCPVVHADTQDSPYSDILQRAFRNFSDVPVGSDVPMLKLGTIKGSEIEEGEINEDGEEDIGWEVDTAGKDWVEGDTSWILFEHDDGDEHLKDNRTHLTCWNCGETGHTVKACPLPFNKVMVRYSRDMMYYERDHIPPCSVAPFLRIYLDSRVTEVERQRRLDLNAAFVPGRITKELDHAVRWIEDEEAEGTGARYRIGELPWIVEMAKWGYPPGWIASQDPIETLHERISSLHTYDSPFPAEDDDAEDLAIIGGEMDDPRQFREDSAMDIDPPTPRTDPPPPPLSPPPQPLSPPPPPPPTQFPPPKRYAVYNTDMFHYGRLAPFDVIAQVPLGFPKWR</sequence>
<accession>A0A1E3K468</accession>
<evidence type="ECO:0000313" key="11">
    <source>
        <dbReference type="EMBL" id="ODO08038.1"/>
    </source>
</evidence>
<feature type="compositionally biased region" description="Pro residues" evidence="9">
    <location>
        <begin position="421"/>
        <end position="455"/>
    </location>
</feature>
<dbReference type="InterPro" id="IPR006568">
    <property type="entry name" value="PSP_pro-rich"/>
</dbReference>
<keyword evidence="4" id="KW-0479">Metal-binding</keyword>
<evidence type="ECO:0000256" key="1">
    <source>
        <dbReference type="ARBA" id="ARBA00004642"/>
    </source>
</evidence>
<evidence type="ECO:0000256" key="6">
    <source>
        <dbReference type="ARBA" id="ARBA00022833"/>
    </source>
</evidence>
<dbReference type="GO" id="GO:0071013">
    <property type="term" value="C:catalytic step 2 spliceosome"/>
    <property type="evidence" value="ECO:0007669"/>
    <property type="project" value="TreeGrafter"/>
</dbReference>
<dbReference type="SUPFAM" id="SSF57756">
    <property type="entry name" value="Retrovirus zinc finger-like domains"/>
    <property type="match status" value="1"/>
</dbReference>
<feature type="domain" description="CCHC-type" evidence="10">
    <location>
        <begin position="248"/>
        <end position="262"/>
    </location>
</feature>
<keyword evidence="3" id="KW-0507">mRNA processing</keyword>
<comment type="subcellular location">
    <subcellularLocation>
        <location evidence="1">Nucleus</location>
        <location evidence="1">Nucleoplasm</location>
    </subcellularLocation>
</comment>
<evidence type="ECO:0000256" key="5">
    <source>
        <dbReference type="ARBA" id="ARBA00022771"/>
    </source>
</evidence>
<dbReference type="GO" id="GO:0006397">
    <property type="term" value="P:mRNA processing"/>
    <property type="evidence" value="ECO:0007669"/>
    <property type="project" value="UniProtKB-KW"/>
</dbReference>
<dbReference type="InterPro" id="IPR008554">
    <property type="entry name" value="Glutaredoxin-like"/>
</dbReference>
<dbReference type="Pfam" id="PF00098">
    <property type="entry name" value="zf-CCHC"/>
    <property type="match status" value="1"/>
</dbReference>
<dbReference type="SMART" id="SM00343">
    <property type="entry name" value="ZnF_C2HC"/>
    <property type="match status" value="1"/>
</dbReference>
<keyword evidence="5 8" id="KW-0863">Zinc-finger</keyword>
<dbReference type="PANTHER" id="PTHR13316">
    <property type="entry name" value="ZINC FINGER, CCHC DOMAIN CONTAINING 8"/>
    <property type="match status" value="1"/>
</dbReference>
<evidence type="ECO:0000256" key="4">
    <source>
        <dbReference type="ARBA" id="ARBA00022723"/>
    </source>
</evidence>
<dbReference type="InterPro" id="IPR001878">
    <property type="entry name" value="Znf_CCHC"/>
</dbReference>
<keyword evidence="6" id="KW-0862">Zinc</keyword>
<dbReference type="Gene3D" id="3.40.30.10">
    <property type="entry name" value="Glutaredoxin"/>
    <property type="match status" value="1"/>
</dbReference>
<dbReference type="AlphaFoldDB" id="A0A1E3K468"/>
<evidence type="ECO:0000256" key="3">
    <source>
        <dbReference type="ARBA" id="ARBA00022664"/>
    </source>
</evidence>
<organism evidence="11 12">
    <name type="scientific">Cryptococcus amylolentus CBS 6273</name>
    <dbReference type="NCBI Taxonomy" id="1296118"/>
    <lineage>
        <taxon>Eukaryota</taxon>
        <taxon>Fungi</taxon>
        <taxon>Dikarya</taxon>
        <taxon>Basidiomycota</taxon>
        <taxon>Agaricomycotina</taxon>
        <taxon>Tremellomycetes</taxon>
        <taxon>Tremellales</taxon>
        <taxon>Cryptococcaceae</taxon>
        <taxon>Cryptococcus</taxon>
    </lineage>
</organism>
<dbReference type="Pfam" id="PF04046">
    <property type="entry name" value="PSP"/>
    <property type="match status" value="1"/>
</dbReference>
<dbReference type="GO" id="GO:0008270">
    <property type="term" value="F:zinc ion binding"/>
    <property type="evidence" value="ECO:0007669"/>
    <property type="project" value="UniProtKB-KW"/>
</dbReference>
<feature type="region of interest" description="Disordered" evidence="9">
    <location>
        <begin position="406"/>
        <end position="456"/>
    </location>
</feature>
<dbReference type="PANTHER" id="PTHR13316:SF0">
    <property type="entry name" value="ZINC FINGER CCHC DOMAIN-CONTAINING PROTEIN 8"/>
    <property type="match status" value="1"/>
</dbReference>
<dbReference type="InterPro" id="IPR036875">
    <property type="entry name" value="Znf_CCHC_sf"/>
</dbReference>
<dbReference type="Pfam" id="PF05768">
    <property type="entry name" value="Glrx-like"/>
    <property type="match status" value="1"/>
</dbReference>
<dbReference type="GO" id="GO:0003723">
    <property type="term" value="F:RNA binding"/>
    <property type="evidence" value="ECO:0007669"/>
    <property type="project" value="TreeGrafter"/>
</dbReference>
<comment type="caution">
    <text evidence="11">The sequence shown here is derived from an EMBL/GenBank/DDBJ whole genome shotgun (WGS) entry which is preliminary data.</text>
</comment>
<gene>
    <name evidence="11" type="ORF">I350_03621</name>
</gene>
<keyword evidence="7" id="KW-0539">Nucleus</keyword>